<keyword evidence="2" id="KW-1185">Reference proteome</keyword>
<dbReference type="EMBL" id="RRYP01014791">
    <property type="protein sequence ID" value="TNV75802.1"/>
    <property type="molecule type" value="Genomic_DNA"/>
</dbReference>
<dbReference type="AlphaFoldDB" id="A0A8J8NI21"/>
<accession>A0A8J8NI21</accession>
<comment type="caution">
    <text evidence="1">The sequence shown here is derived from an EMBL/GenBank/DDBJ whole genome shotgun (WGS) entry which is preliminary data.</text>
</comment>
<reference evidence="1" key="1">
    <citation type="submission" date="2019-06" db="EMBL/GenBank/DDBJ databases">
        <authorList>
            <person name="Zheng W."/>
        </authorList>
    </citation>
    <scope>NUCLEOTIDE SEQUENCE</scope>
    <source>
        <strain evidence="1">QDHG01</strain>
    </source>
</reference>
<evidence type="ECO:0000313" key="1">
    <source>
        <dbReference type="EMBL" id="TNV75802.1"/>
    </source>
</evidence>
<dbReference type="Proteomes" id="UP000785679">
    <property type="component" value="Unassembled WGS sequence"/>
</dbReference>
<proteinExistence type="predicted"/>
<name>A0A8J8NI21_HALGN</name>
<protein>
    <submittedName>
        <fullName evidence="1">Uncharacterized protein</fullName>
    </submittedName>
</protein>
<gene>
    <name evidence="1" type="ORF">FGO68_gene17692</name>
</gene>
<evidence type="ECO:0000313" key="2">
    <source>
        <dbReference type="Proteomes" id="UP000785679"/>
    </source>
</evidence>
<sequence>MAATANPWGVDENKYYINVGGLQSFLSLADNLEGQQNEEYTKLMSVKSQNIGINKGAIHTFAGRDHFSVVSVPQGLA</sequence>
<organism evidence="1 2">
    <name type="scientific">Halteria grandinella</name>
    <dbReference type="NCBI Taxonomy" id="5974"/>
    <lineage>
        <taxon>Eukaryota</taxon>
        <taxon>Sar</taxon>
        <taxon>Alveolata</taxon>
        <taxon>Ciliophora</taxon>
        <taxon>Intramacronucleata</taxon>
        <taxon>Spirotrichea</taxon>
        <taxon>Stichotrichia</taxon>
        <taxon>Sporadotrichida</taxon>
        <taxon>Halteriidae</taxon>
        <taxon>Halteria</taxon>
    </lineage>
</organism>